<comment type="caution">
    <text evidence="1">The sequence shown here is derived from an EMBL/GenBank/DDBJ whole genome shotgun (WGS) entry which is preliminary data.</text>
</comment>
<evidence type="ECO:0000313" key="2">
    <source>
        <dbReference type="Proteomes" id="UP000030428"/>
    </source>
</evidence>
<dbReference type="AlphaFoldDB" id="A0A0A6S3W0"/>
<organism evidence="1 2">
    <name type="scientific">Candidatus Thiomargarita nelsonii</name>
    <dbReference type="NCBI Taxonomy" id="1003181"/>
    <lineage>
        <taxon>Bacteria</taxon>
        <taxon>Pseudomonadati</taxon>
        <taxon>Pseudomonadota</taxon>
        <taxon>Gammaproteobacteria</taxon>
        <taxon>Thiotrichales</taxon>
        <taxon>Thiotrichaceae</taxon>
        <taxon>Thiomargarita</taxon>
    </lineage>
</organism>
<dbReference type="EMBL" id="JSZA02000037">
    <property type="protein sequence ID" value="KHD06525.1"/>
    <property type="molecule type" value="Genomic_DNA"/>
</dbReference>
<evidence type="ECO:0000313" key="1">
    <source>
        <dbReference type="EMBL" id="KHD06525.1"/>
    </source>
</evidence>
<dbReference type="Proteomes" id="UP000030428">
    <property type="component" value="Unassembled WGS sequence"/>
</dbReference>
<keyword evidence="2" id="KW-1185">Reference proteome</keyword>
<accession>A0A0A6S3W0</accession>
<gene>
    <name evidence="1" type="ORF">PN36_12040</name>
</gene>
<sequence>MNRVILLILIITLNPFGCNETEKQVDVQNKVNAFIIEMNPDLYQSMTRMRKEITLADTKIQQLYELKGLFPNQREMIDKSLKQWHELRKNLKFTLNNIYDKVEAAYVAYKIDEIQGKKKFSLYLTSAFKRGEYRLSEC</sequence>
<proteinExistence type="predicted"/>
<name>A0A0A6S3W0_9GAMM</name>
<reference evidence="1 2" key="1">
    <citation type="journal article" date="2016" name="Front. Microbiol.">
        <title>Single-Cell (Meta-)Genomics of a Dimorphic Candidatus Thiomargarita nelsonii Reveals Genomic Plasticity.</title>
        <authorList>
            <person name="Flood B.E."/>
            <person name="Fliss P."/>
            <person name="Jones D.S."/>
            <person name="Dick G.J."/>
            <person name="Jain S."/>
            <person name="Kaster A.K."/>
            <person name="Winkel M."/>
            <person name="Mussmann M."/>
            <person name="Bailey J."/>
        </authorList>
    </citation>
    <scope>NUCLEOTIDE SEQUENCE [LARGE SCALE GENOMIC DNA]</scope>
    <source>
        <strain evidence="1">Hydrate Ridge</strain>
    </source>
</reference>
<protein>
    <submittedName>
        <fullName evidence="1">Uncharacterized protein</fullName>
    </submittedName>
</protein>